<dbReference type="STRING" id="862515.HMPREF0658_1530"/>
<evidence type="ECO:0000313" key="1">
    <source>
        <dbReference type="EMBL" id="EFM01410.1"/>
    </source>
</evidence>
<dbReference type="eggNOG" id="ENOG5032R9M">
    <property type="taxonomic scope" value="Bacteria"/>
</dbReference>
<dbReference type="Pfam" id="PF14125">
    <property type="entry name" value="DUF4292"/>
    <property type="match status" value="1"/>
</dbReference>
<comment type="caution">
    <text evidence="1">The sequence shown here is derived from an EMBL/GenBank/DDBJ whole genome shotgun (WGS) entry which is preliminary data.</text>
</comment>
<dbReference type="Proteomes" id="UP000004394">
    <property type="component" value="Unassembled WGS sequence"/>
</dbReference>
<gene>
    <name evidence="1" type="ORF">HMPREF0658_1530</name>
</gene>
<sequence length="295" mass="33173">MKHLSVIHATVFLLLLSACGVKKSLAKEGGAIPTGQTLKTEDTEAVQKLTFVQKVSDNAVYAKNISSSIDFRIQGDGKDISVAGRIYMRKDEVIRIQLTPLGLIEVGRIELTPDYVLIVDRIHKEYIKADYHQVDFLRDNGLSFYSLQALFWNQLFVPGAQTLSSELLKRYDVDLHTTGNYSPITLKNGDIAFRWDADKNNARIDAAAISYRHAQHGTAALDWTYTDFRPLGVKLFPVKQSIAFATSALKDSKQVRIDIDMGSLNTRDDWETHTQLSPKYKQISPEDVLQKILSL</sequence>
<reference evidence="1" key="1">
    <citation type="submission" date="2010-07" db="EMBL/GenBank/DDBJ databases">
        <authorList>
            <person name="Muzny D."/>
            <person name="Qin X."/>
            <person name="Deng J."/>
            <person name="Jiang H."/>
            <person name="Liu Y."/>
            <person name="Qu J."/>
            <person name="Song X.-Z."/>
            <person name="Zhang L."/>
            <person name="Thornton R."/>
            <person name="Coyle M."/>
            <person name="Francisco L."/>
            <person name="Jackson L."/>
            <person name="Javaid M."/>
            <person name="Korchina V."/>
            <person name="Kovar C."/>
            <person name="Mata R."/>
            <person name="Mathew T."/>
            <person name="Ngo R."/>
            <person name="Nguyen L."/>
            <person name="Nguyen N."/>
            <person name="Okwuonu G."/>
            <person name="Ongeri F."/>
            <person name="Pham C."/>
            <person name="Simmons D."/>
            <person name="Wilczek-Boney K."/>
            <person name="Hale W."/>
            <person name="Jakkamsetti A."/>
            <person name="Pham P."/>
            <person name="Ruth R."/>
            <person name="San Lucas F."/>
            <person name="Warren J."/>
            <person name="Zhang J."/>
            <person name="Zhao Z."/>
            <person name="Zhou C."/>
            <person name="Zhu D."/>
            <person name="Lee S."/>
            <person name="Bess C."/>
            <person name="Blankenburg K."/>
            <person name="Forbes L."/>
            <person name="Fu Q."/>
            <person name="Gubbala S."/>
            <person name="Hirani K."/>
            <person name="Jayaseelan J.C."/>
            <person name="Lara F."/>
            <person name="Munidasa M."/>
            <person name="Palculict T."/>
            <person name="Patil S."/>
            <person name="Pu L.-L."/>
            <person name="Saada N."/>
            <person name="Tang L."/>
            <person name="Weissenberger G."/>
            <person name="Zhu Y."/>
            <person name="Hemphill L."/>
            <person name="Shang Y."/>
            <person name="Youmans B."/>
            <person name="Ayvaz T."/>
            <person name="Ross M."/>
            <person name="Santibanez J."/>
            <person name="Aqrawi P."/>
            <person name="Gross S."/>
            <person name="Joshi V."/>
            <person name="Fowler G."/>
            <person name="Nazareth L."/>
            <person name="Reid J."/>
            <person name="Worley K."/>
            <person name="Petrosino J."/>
            <person name="Highlander S."/>
            <person name="Gibbs R."/>
        </authorList>
    </citation>
    <scope>NUCLEOTIDE SEQUENCE [LARGE SCALE GENOMIC DNA]</scope>
    <source>
        <strain evidence="1">DSM 16973</strain>
    </source>
</reference>
<dbReference type="OrthoDB" id="1122661at2"/>
<proteinExistence type="predicted"/>
<keyword evidence="2" id="KW-1185">Reference proteome</keyword>
<evidence type="ECO:0000313" key="2">
    <source>
        <dbReference type="Proteomes" id="UP000004394"/>
    </source>
</evidence>
<dbReference type="RefSeq" id="WP_006949686.1">
    <property type="nucleotide sequence ID" value="NZ_BAJI01000002.1"/>
</dbReference>
<evidence type="ECO:0008006" key="3">
    <source>
        <dbReference type="Google" id="ProtNLM"/>
    </source>
</evidence>
<dbReference type="EMBL" id="AEEI01000050">
    <property type="protein sequence ID" value="EFM01410.1"/>
    <property type="molecule type" value="Genomic_DNA"/>
</dbReference>
<dbReference type="PROSITE" id="PS51257">
    <property type="entry name" value="PROKAR_LIPOPROTEIN"/>
    <property type="match status" value="1"/>
</dbReference>
<dbReference type="AlphaFoldDB" id="E0NTM7"/>
<organism evidence="1 2">
    <name type="scientific">Hoylesella marshii DSM 16973 = JCM 13450</name>
    <dbReference type="NCBI Taxonomy" id="862515"/>
    <lineage>
        <taxon>Bacteria</taxon>
        <taxon>Pseudomonadati</taxon>
        <taxon>Bacteroidota</taxon>
        <taxon>Bacteroidia</taxon>
        <taxon>Bacteroidales</taxon>
        <taxon>Prevotellaceae</taxon>
        <taxon>Hoylesella</taxon>
    </lineage>
</organism>
<accession>E0NTM7</accession>
<dbReference type="HOGENOM" id="CLU_079899_1_0_10"/>
<dbReference type="InterPro" id="IPR025634">
    <property type="entry name" value="DUF4292"/>
</dbReference>
<dbReference type="BioCyc" id="PMAR862515-HMP:GMOO-1554-MONOMER"/>
<name>E0NTM7_9BACT</name>
<protein>
    <recommendedName>
        <fullName evidence="3">DUF4292 domain-containing protein</fullName>
    </recommendedName>
</protein>